<dbReference type="GO" id="GO:0005829">
    <property type="term" value="C:cytosol"/>
    <property type="evidence" value="ECO:0007669"/>
    <property type="project" value="TreeGrafter"/>
</dbReference>
<sequence>MSLYGMMRTGVSGMAAQSTRLGTVADNIANSGTNGYKKASVEFSSMIIPNSGSSYISGGVATQVRYSITQAGPIQYTTSGTDLAVDGNGFFVVQNSNGQPFLTRAGSFVPDGEGRLVNAAGFQLMGYSYENGIPSTVANGFAGLVPVQISGQELQATPTTIGNFAANLPYAAPDWTGVDLSTNPANPVGLDEGLEDGSVIKTSLVAYNNVGEEVLLDIYFAKQTTGEWQMSVYYQPDGTAGSSFPYSGPALATGTLEFDISTGKLDAASMSTLTIDLTGLNGQAIDLDLSKMTNLATGYSRGTATMNGNSPSAVERISIAKDGVMYAEYANGARTPLYKLALATVQSPDMLRVEPGNVFSAGLESGNVQIGFAGGGGLGDILSGAVENSNVDIAEELTNMIESQRNYTANSKVFQTGSDLMDVLVNLKR</sequence>
<evidence type="ECO:0000256" key="3">
    <source>
        <dbReference type="ARBA" id="ARBA00019015"/>
    </source>
</evidence>
<dbReference type="InterPro" id="IPR010930">
    <property type="entry name" value="Flg_bb/hook_C_dom"/>
</dbReference>
<reference evidence="10 11" key="1">
    <citation type="submission" date="2019-08" db="EMBL/GenBank/DDBJ databases">
        <authorList>
            <person name="Seo Y.L."/>
        </authorList>
    </citation>
    <scope>NUCLEOTIDE SEQUENCE [LARGE SCALE GENOMIC DNA]</scope>
    <source>
        <strain evidence="10 11">MaA-C15</strain>
    </source>
</reference>
<evidence type="ECO:0000256" key="2">
    <source>
        <dbReference type="ARBA" id="ARBA00009677"/>
    </source>
</evidence>
<comment type="similarity">
    <text evidence="2 5">Belongs to the flagella basal body rod proteins family.</text>
</comment>
<dbReference type="SUPFAM" id="SSF117143">
    <property type="entry name" value="Flagellar hook protein flgE"/>
    <property type="match status" value="1"/>
</dbReference>
<keyword evidence="4 5" id="KW-0975">Bacterial flagellum</keyword>
<evidence type="ECO:0000259" key="9">
    <source>
        <dbReference type="Pfam" id="PF22692"/>
    </source>
</evidence>
<organism evidence="10 11">
    <name type="scientific">Neoaquamicrobium microcysteis</name>
    <dbReference type="NCBI Taxonomy" id="2682781"/>
    <lineage>
        <taxon>Bacteria</taxon>
        <taxon>Pseudomonadati</taxon>
        <taxon>Pseudomonadota</taxon>
        <taxon>Alphaproteobacteria</taxon>
        <taxon>Hyphomicrobiales</taxon>
        <taxon>Phyllobacteriaceae</taxon>
        <taxon>Neoaquamicrobium</taxon>
    </lineage>
</organism>
<dbReference type="PANTHER" id="PTHR30435">
    <property type="entry name" value="FLAGELLAR PROTEIN"/>
    <property type="match status" value="1"/>
</dbReference>
<dbReference type="InterPro" id="IPR001444">
    <property type="entry name" value="Flag_bb_rod_N"/>
</dbReference>
<evidence type="ECO:0000256" key="5">
    <source>
        <dbReference type="RuleBase" id="RU362116"/>
    </source>
</evidence>
<dbReference type="Proteomes" id="UP000323258">
    <property type="component" value="Unassembled WGS sequence"/>
</dbReference>
<dbReference type="Pfam" id="PF22692">
    <property type="entry name" value="LlgE_F_G_D1"/>
    <property type="match status" value="1"/>
</dbReference>
<dbReference type="NCBIfam" id="TIGR03506">
    <property type="entry name" value="FlgEFG_subfam"/>
    <property type="match status" value="1"/>
</dbReference>
<keyword evidence="10" id="KW-0966">Cell projection</keyword>
<reference evidence="10 11" key="2">
    <citation type="submission" date="2019-09" db="EMBL/GenBank/DDBJ databases">
        <title>Mesorhizobium sp. MaA-C15 isolated from Microcystis aeruginosa.</title>
        <authorList>
            <person name="Jeong S.E."/>
            <person name="Jin H.M."/>
            <person name="Jeon C.O."/>
        </authorList>
    </citation>
    <scope>NUCLEOTIDE SEQUENCE [LARGE SCALE GENOMIC DNA]</scope>
    <source>
        <strain evidence="10 11">MaA-C15</strain>
    </source>
</reference>
<dbReference type="InterPro" id="IPR037925">
    <property type="entry name" value="FlgE/F/G-like"/>
</dbReference>
<evidence type="ECO:0000313" key="10">
    <source>
        <dbReference type="EMBL" id="TYR30136.1"/>
    </source>
</evidence>
<dbReference type="EMBL" id="VSZS01000067">
    <property type="protein sequence ID" value="TYR30136.1"/>
    <property type="molecule type" value="Genomic_DNA"/>
</dbReference>
<keyword evidence="10" id="KW-0969">Cilium</keyword>
<name>A0A5D4GMT3_9HYPH</name>
<evidence type="ECO:0000259" key="7">
    <source>
        <dbReference type="Pfam" id="PF06429"/>
    </source>
</evidence>
<dbReference type="Pfam" id="PF06429">
    <property type="entry name" value="Flg_bbr_C"/>
    <property type="match status" value="1"/>
</dbReference>
<dbReference type="GO" id="GO:0009424">
    <property type="term" value="C:bacterial-type flagellum hook"/>
    <property type="evidence" value="ECO:0007669"/>
    <property type="project" value="TreeGrafter"/>
</dbReference>
<dbReference type="AlphaFoldDB" id="A0A5D4GMT3"/>
<accession>A0A5D4GMT3</accession>
<keyword evidence="11" id="KW-1185">Reference proteome</keyword>
<dbReference type="InterPro" id="IPR020013">
    <property type="entry name" value="Flagellar_FlgE/F/G"/>
</dbReference>
<evidence type="ECO:0000313" key="11">
    <source>
        <dbReference type="Proteomes" id="UP000323258"/>
    </source>
</evidence>
<comment type="function">
    <text evidence="5">A flexible structure which links the flagellar filament to the drive apparatus in the basal body.</text>
</comment>
<keyword evidence="10" id="KW-0282">Flagellum</keyword>
<dbReference type="InterPro" id="IPR053967">
    <property type="entry name" value="LlgE_F_G-like_D1"/>
</dbReference>
<evidence type="ECO:0000256" key="1">
    <source>
        <dbReference type="ARBA" id="ARBA00004117"/>
    </source>
</evidence>
<proteinExistence type="inferred from homology"/>
<dbReference type="Pfam" id="PF07559">
    <property type="entry name" value="FlgE_D2"/>
    <property type="match status" value="1"/>
</dbReference>
<feature type="domain" description="Flagellar basal-body/hook protein C-terminal" evidence="7">
    <location>
        <begin position="383"/>
        <end position="427"/>
    </location>
</feature>
<dbReference type="PANTHER" id="PTHR30435:SF1">
    <property type="entry name" value="FLAGELLAR HOOK PROTEIN FLGE"/>
    <property type="match status" value="1"/>
</dbReference>
<protein>
    <recommendedName>
        <fullName evidence="3 5">Flagellar hook protein FlgE</fullName>
    </recommendedName>
</protein>
<dbReference type="GO" id="GO:0009425">
    <property type="term" value="C:bacterial-type flagellum basal body"/>
    <property type="evidence" value="ECO:0007669"/>
    <property type="project" value="UniProtKB-SubCell"/>
</dbReference>
<dbReference type="RefSeq" id="WP_148916494.1">
    <property type="nucleotide sequence ID" value="NZ_VSZS01000067.1"/>
</dbReference>
<dbReference type="Pfam" id="PF00460">
    <property type="entry name" value="Flg_bb_rod"/>
    <property type="match status" value="1"/>
</dbReference>
<dbReference type="Gene3D" id="2.60.98.20">
    <property type="entry name" value="Flagellar hook protein FlgE"/>
    <property type="match status" value="1"/>
</dbReference>
<gene>
    <name evidence="10" type="ORF">FY036_19820</name>
</gene>
<dbReference type="OrthoDB" id="8372879at2"/>
<comment type="subcellular location">
    <subcellularLocation>
        <location evidence="1 5">Bacterial flagellum basal body</location>
    </subcellularLocation>
</comment>
<evidence type="ECO:0000256" key="4">
    <source>
        <dbReference type="ARBA" id="ARBA00023143"/>
    </source>
</evidence>
<comment type="caution">
    <text evidence="10">The sequence shown here is derived from an EMBL/GenBank/DDBJ whole genome shotgun (WGS) entry which is preliminary data.</text>
</comment>
<evidence type="ECO:0000259" key="8">
    <source>
        <dbReference type="Pfam" id="PF07559"/>
    </source>
</evidence>
<dbReference type="InterPro" id="IPR011491">
    <property type="entry name" value="FlgE_D2"/>
</dbReference>
<feature type="domain" description="Flagellar hook protein FlgE/F/G-like D1" evidence="9">
    <location>
        <begin position="84"/>
        <end position="130"/>
    </location>
</feature>
<feature type="domain" description="Flagellar hook protein FlgE D2" evidence="8">
    <location>
        <begin position="201"/>
        <end position="308"/>
    </location>
</feature>
<feature type="domain" description="Flagellar basal body rod protein N-terminal" evidence="6">
    <location>
        <begin position="7"/>
        <end position="37"/>
    </location>
</feature>
<evidence type="ECO:0000259" key="6">
    <source>
        <dbReference type="Pfam" id="PF00460"/>
    </source>
</evidence>
<dbReference type="GO" id="GO:0071978">
    <property type="term" value="P:bacterial-type flagellum-dependent swarming motility"/>
    <property type="evidence" value="ECO:0007669"/>
    <property type="project" value="TreeGrafter"/>
</dbReference>
<dbReference type="InterPro" id="IPR037058">
    <property type="entry name" value="Falgellar_hook_FlgE_sf"/>
</dbReference>